<name>A0A061SFV3_9CHLO</name>
<sequence length="107" mass="11788">MVVSKSSNSPPVSSRSTAEASRTTKVSQLHSWKKKKKKLRWVHVTSEEVNTALSGLLENTVVVLPESCVQAGGIQPNINDKNKPKKLWLLEGCAIFGTSSLRQCLKR</sequence>
<organism evidence="2">
    <name type="scientific">Tetraselmis sp. GSL018</name>
    <dbReference type="NCBI Taxonomy" id="582737"/>
    <lineage>
        <taxon>Eukaryota</taxon>
        <taxon>Viridiplantae</taxon>
        <taxon>Chlorophyta</taxon>
        <taxon>core chlorophytes</taxon>
        <taxon>Chlorodendrophyceae</taxon>
        <taxon>Chlorodendrales</taxon>
        <taxon>Chlorodendraceae</taxon>
        <taxon>Tetraselmis</taxon>
    </lineage>
</organism>
<evidence type="ECO:0000313" key="2">
    <source>
        <dbReference type="EMBL" id="JAC83113.1"/>
    </source>
</evidence>
<reference evidence="2" key="1">
    <citation type="submission" date="2014-05" db="EMBL/GenBank/DDBJ databases">
        <title>The transcriptome of the halophilic microalga Tetraselmis sp. GSL018 isolated from the Great Salt Lake, Utah.</title>
        <authorList>
            <person name="Jinkerson R.E."/>
            <person name="D'Adamo S."/>
            <person name="Posewitz M.C."/>
        </authorList>
    </citation>
    <scope>NUCLEOTIDE SEQUENCE</scope>
    <source>
        <strain evidence="2">GSL018</strain>
    </source>
</reference>
<feature type="compositionally biased region" description="Low complexity" evidence="1">
    <location>
        <begin position="1"/>
        <end position="24"/>
    </location>
</feature>
<proteinExistence type="predicted"/>
<feature type="region of interest" description="Disordered" evidence="1">
    <location>
        <begin position="1"/>
        <end position="31"/>
    </location>
</feature>
<evidence type="ECO:0000256" key="1">
    <source>
        <dbReference type="SAM" id="MobiDB-lite"/>
    </source>
</evidence>
<gene>
    <name evidence="2" type="ORF">TSPGSL018_4139</name>
</gene>
<protein>
    <submittedName>
        <fullName evidence="2">Uncharacterized protein</fullName>
    </submittedName>
</protein>
<dbReference type="EMBL" id="GBEZ01001902">
    <property type="protein sequence ID" value="JAC83113.1"/>
    <property type="molecule type" value="Transcribed_RNA"/>
</dbReference>
<accession>A0A061SFV3</accession>
<dbReference type="AlphaFoldDB" id="A0A061SFV3"/>